<sequence length="92" mass="10437">MALKIRLQRHGASHRPFYRMVVTEALARRDGRFVEVLGTYEPQAKRPEDELSVKLDRVDYWKSVGAKPTDTAASLIRKARREAPAEAETAEA</sequence>
<dbReference type="InterPro" id="IPR023803">
    <property type="entry name" value="Ribosomal_bS16_dom_sf"/>
</dbReference>
<dbReference type="PANTHER" id="PTHR12919">
    <property type="entry name" value="30S RIBOSOMAL PROTEIN S16"/>
    <property type="match status" value="1"/>
</dbReference>
<comment type="similarity">
    <text evidence="3">Belongs to the bacterial ribosomal protein bS16 family.</text>
</comment>
<evidence type="ECO:0000313" key="5">
    <source>
        <dbReference type="Proteomes" id="UP001225316"/>
    </source>
</evidence>
<dbReference type="Proteomes" id="UP001225316">
    <property type="component" value="Unassembled WGS sequence"/>
</dbReference>
<evidence type="ECO:0000256" key="3">
    <source>
        <dbReference type="HAMAP-Rule" id="MF_00385"/>
    </source>
</evidence>
<proteinExistence type="inferred from homology"/>
<dbReference type="Pfam" id="PF00886">
    <property type="entry name" value="Ribosomal_S16"/>
    <property type="match status" value="1"/>
</dbReference>
<dbReference type="EMBL" id="JARXHW010000015">
    <property type="protein sequence ID" value="MDQ8207496.1"/>
    <property type="molecule type" value="Genomic_DNA"/>
</dbReference>
<comment type="caution">
    <text evidence="4">The sequence shown here is derived from an EMBL/GenBank/DDBJ whole genome shotgun (WGS) entry which is preliminary data.</text>
</comment>
<organism evidence="4 5">
    <name type="scientific">Thalassobacterium maritimum</name>
    <dbReference type="NCBI Taxonomy" id="3041265"/>
    <lineage>
        <taxon>Bacteria</taxon>
        <taxon>Pseudomonadati</taxon>
        <taxon>Verrucomicrobiota</taxon>
        <taxon>Opitutia</taxon>
        <taxon>Puniceicoccales</taxon>
        <taxon>Coraliomargaritaceae</taxon>
        <taxon>Thalassobacterium</taxon>
    </lineage>
</organism>
<dbReference type="GO" id="GO:0005840">
    <property type="term" value="C:ribosome"/>
    <property type="evidence" value="ECO:0007669"/>
    <property type="project" value="UniProtKB-KW"/>
</dbReference>
<dbReference type="SUPFAM" id="SSF54565">
    <property type="entry name" value="Ribosomal protein S16"/>
    <property type="match status" value="1"/>
</dbReference>
<keyword evidence="1 3" id="KW-0689">Ribosomal protein</keyword>
<dbReference type="PANTHER" id="PTHR12919:SF20">
    <property type="entry name" value="SMALL RIBOSOMAL SUBUNIT PROTEIN BS16M"/>
    <property type="match status" value="1"/>
</dbReference>
<name>A0ABU1ATK5_9BACT</name>
<dbReference type="RefSeq" id="WP_308949641.1">
    <property type="nucleotide sequence ID" value="NZ_JARXHW010000015.1"/>
</dbReference>
<accession>A0ABU1ATK5</accession>
<evidence type="ECO:0000256" key="1">
    <source>
        <dbReference type="ARBA" id="ARBA00022980"/>
    </source>
</evidence>
<dbReference type="NCBIfam" id="TIGR00002">
    <property type="entry name" value="S16"/>
    <property type="match status" value="1"/>
</dbReference>
<gene>
    <name evidence="3 4" type="primary">rpsP</name>
    <name evidence="4" type="ORF">QEH52_08250</name>
</gene>
<dbReference type="Gene3D" id="3.30.1320.10">
    <property type="match status" value="1"/>
</dbReference>
<dbReference type="InterPro" id="IPR000307">
    <property type="entry name" value="Ribosomal_bS16"/>
</dbReference>
<keyword evidence="5" id="KW-1185">Reference proteome</keyword>
<evidence type="ECO:0000313" key="4">
    <source>
        <dbReference type="EMBL" id="MDQ8207496.1"/>
    </source>
</evidence>
<keyword evidence="2 3" id="KW-0687">Ribonucleoprotein</keyword>
<protein>
    <recommendedName>
        <fullName evidence="3">Small ribosomal subunit protein bS16</fullName>
    </recommendedName>
</protein>
<reference evidence="4 5" key="1">
    <citation type="submission" date="2023-04" db="EMBL/GenBank/DDBJ databases">
        <title>A novel bacteria isolated from coastal sediment.</title>
        <authorList>
            <person name="Liu X.-J."/>
            <person name="Du Z.-J."/>
        </authorList>
    </citation>
    <scope>NUCLEOTIDE SEQUENCE [LARGE SCALE GENOMIC DNA]</scope>
    <source>
        <strain evidence="4 5">SDUM461003</strain>
    </source>
</reference>
<dbReference type="HAMAP" id="MF_00385">
    <property type="entry name" value="Ribosomal_bS16"/>
    <property type="match status" value="1"/>
</dbReference>
<evidence type="ECO:0000256" key="2">
    <source>
        <dbReference type="ARBA" id="ARBA00023274"/>
    </source>
</evidence>